<feature type="region of interest" description="Disordered" evidence="6">
    <location>
        <begin position="1"/>
        <end position="261"/>
    </location>
</feature>
<evidence type="ECO:0000256" key="5">
    <source>
        <dbReference type="PROSITE-ProRule" id="PRU00042"/>
    </source>
</evidence>
<dbReference type="PROSITE" id="PS00028">
    <property type="entry name" value="ZINC_FINGER_C2H2_1"/>
    <property type="match status" value="1"/>
</dbReference>
<evidence type="ECO:0000259" key="7">
    <source>
        <dbReference type="PROSITE" id="PS50157"/>
    </source>
</evidence>
<feature type="region of interest" description="Disordered" evidence="6">
    <location>
        <begin position="285"/>
        <end position="340"/>
    </location>
</feature>
<dbReference type="InterPro" id="IPR013087">
    <property type="entry name" value="Znf_C2H2_type"/>
</dbReference>
<gene>
    <name evidence="8" type="ORF">GP486_008375</name>
</gene>
<evidence type="ECO:0000256" key="1">
    <source>
        <dbReference type="ARBA" id="ARBA00022723"/>
    </source>
</evidence>
<dbReference type="PROSITE" id="PS50157">
    <property type="entry name" value="ZINC_FINGER_C2H2_2"/>
    <property type="match status" value="1"/>
</dbReference>
<sequence length="525" mass="57189">MNVVRESADKYDKSMLDRIGSEPSKGSLTRNPNVPPRNFLPAPVSRPLFDSHRRPNKPSPLSVPNGPSFLGSSPIDPPLRWPGASSASPEQPSSYRSPTADTDGASPCAADAEHNGERTLRRSGSSSIFGSPDDTSSMTSRSNRGSYDHGVMEDADMDDQVEETGLKNLNIGSSMSPYSPGSKSGLKRRASSPPGEDGVTASPRDSNKAKNGLSSLDIPSGGSPDPYRRAALYPPVRFHAGQGSVSSSSSPRNGSYASSGPISLAGTSVTNVSSYDRLSPSGGVSPFSDLDVGHSPQYTTSPRNQLPRTSNHSRTASETKSGSSNRKMSSDSTGHTKHHSMPKLSGVFICECCPKKPKKFDSAEELQMHENEKQYECHYCHNRFKNKNEAERHQNSLHLRRHSWSCAALAGVEAAFHPSTAKLNMTDVCGYCGEEFPNPPNWDLRFDHLTTVHKYGECNKTKKFFRADHFRQHLKHSHAGTSGKWTNMLENACMKDEPPPEPLVPGERRNLTRASVISEEEPPDQ</sequence>
<dbReference type="PANTHER" id="PTHR24409">
    <property type="entry name" value="ZINC FINGER PROTEIN 142"/>
    <property type="match status" value="1"/>
</dbReference>
<dbReference type="SMART" id="SM00355">
    <property type="entry name" value="ZnF_C2H2"/>
    <property type="match status" value="3"/>
</dbReference>
<evidence type="ECO:0000313" key="8">
    <source>
        <dbReference type="EMBL" id="KAH0547884.1"/>
    </source>
</evidence>
<dbReference type="AlphaFoldDB" id="A0A9P8IE36"/>
<keyword evidence="4" id="KW-0862">Zinc</keyword>
<feature type="compositionally biased region" description="Acidic residues" evidence="6">
    <location>
        <begin position="153"/>
        <end position="162"/>
    </location>
</feature>
<dbReference type="Proteomes" id="UP000750711">
    <property type="component" value="Unassembled WGS sequence"/>
</dbReference>
<evidence type="ECO:0000256" key="6">
    <source>
        <dbReference type="SAM" id="MobiDB-lite"/>
    </source>
</evidence>
<accession>A0A9P8IE36</accession>
<keyword evidence="9" id="KW-1185">Reference proteome</keyword>
<proteinExistence type="predicted"/>
<feature type="compositionally biased region" description="Low complexity" evidence="6">
    <location>
        <begin position="241"/>
        <end position="260"/>
    </location>
</feature>
<evidence type="ECO:0000256" key="4">
    <source>
        <dbReference type="ARBA" id="ARBA00022833"/>
    </source>
</evidence>
<comment type="caution">
    <text evidence="8">The sequence shown here is derived from an EMBL/GenBank/DDBJ whole genome shotgun (WGS) entry which is preliminary data.</text>
</comment>
<dbReference type="InterPro" id="IPR057026">
    <property type="entry name" value="Znf-C2H2_ascomycetes"/>
</dbReference>
<keyword evidence="3 5" id="KW-0863">Zinc-finger</keyword>
<feature type="compositionally biased region" description="Basic and acidic residues" evidence="6">
    <location>
        <begin position="1"/>
        <end position="20"/>
    </location>
</feature>
<organism evidence="8 9">
    <name type="scientific">Trichoglossum hirsutum</name>
    <dbReference type="NCBI Taxonomy" id="265104"/>
    <lineage>
        <taxon>Eukaryota</taxon>
        <taxon>Fungi</taxon>
        <taxon>Dikarya</taxon>
        <taxon>Ascomycota</taxon>
        <taxon>Pezizomycotina</taxon>
        <taxon>Geoglossomycetes</taxon>
        <taxon>Geoglossales</taxon>
        <taxon>Geoglossaceae</taxon>
        <taxon>Trichoglossum</taxon>
    </lineage>
</organism>
<evidence type="ECO:0000256" key="2">
    <source>
        <dbReference type="ARBA" id="ARBA00022737"/>
    </source>
</evidence>
<evidence type="ECO:0000313" key="9">
    <source>
        <dbReference type="Proteomes" id="UP000750711"/>
    </source>
</evidence>
<feature type="compositionally biased region" description="Basic and acidic residues" evidence="6">
    <location>
        <begin position="111"/>
        <end position="120"/>
    </location>
</feature>
<dbReference type="EMBL" id="JAGHQM010003153">
    <property type="protein sequence ID" value="KAH0547884.1"/>
    <property type="molecule type" value="Genomic_DNA"/>
</dbReference>
<dbReference type="GO" id="GO:0008270">
    <property type="term" value="F:zinc ion binding"/>
    <property type="evidence" value="ECO:0007669"/>
    <property type="project" value="UniProtKB-KW"/>
</dbReference>
<feature type="region of interest" description="Disordered" evidence="6">
    <location>
        <begin position="493"/>
        <end position="525"/>
    </location>
</feature>
<feature type="compositionally biased region" description="Polar residues" evidence="6">
    <location>
        <begin position="85"/>
        <end position="100"/>
    </location>
</feature>
<feature type="compositionally biased region" description="Polar residues" evidence="6">
    <location>
        <begin position="296"/>
        <end position="333"/>
    </location>
</feature>
<name>A0A9P8IE36_9PEZI</name>
<feature type="compositionally biased region" description="Polar residues" evidence="6">
    <location>
        <begin position="122"/>
        <end position="145"/>
    </location>
</feature>
<protein>
    <recommendedName>
        <fullName evidence="7">C2H2-type domain-containing protein</fullName>
    </recommendedName>
</protein>
<dbReference type="Pfam" id="PF24537">
    <property type="entry name" value="zf-C2H2_fungi"/>
    <property type="match status" value="1"/>
</dbReference>
<evidence type="ECO:0000256" key="3">
    <source>
        <dbReference type="ARBA" id="ARBA00022771"/>
    </source>
</evidence>
<keyword evidence="1" id="KW-0479">Metal-binding</keyword>
<feature type="domain" description="C2H2-type" evidence="7">
    <location>
        <begin position="375"/>
        <end position="403"/>
    </location>
</feature>
<feature type="compositionally biased region" description="Low complexity" evidence="6">
    <location>
        <begin position="172"/>
        <end position="184"/>
    </location>
</feature>
<keyword evidence="2" id="KW-0677">Repeat</keyword>
<reference evidence="8" key="1">
    <citation type="submission" date="2021-03" db="EMBL/GenBank/DDBJ databases">
        <title>Comparative genomics and phylogenomic investigation of the class Geoglossomycetes provide insights into ecological specialization and systematics.</title>
        <authorList>
            <person name="Melie T."/>
            <person name="Pirro S."/>
            <person name="Miller A.N."/>
            <person name="Quandt A."/>
        </authorList>
    </citation>
    <scope>NUCLEOTIDE SEQUENCE</scope>
    <source>
        <strain evidence="8">CAQ_001_2017</strain>
    </source>
</reference>